<evidence type="ECO:0000313" key="1">
    <source>
        <dbReference type="EMBL" id="KAF1759498.1"/>
    </source>
</evidence>
<organism evidence="1 2">
    <name type="scientific">Caenorhabditis remanei</name>
    <name type="common">Caenorhabditis vulgaris</name>
    <dbReference type="NCBI Taxonomy" id="31234"/>
    <lineage>
        <taxon>Eukaryota</taxon>
        <taxon>Metazoa</taxon>
        <taxon>Ecdysozoa</taxon>
        <taxon>Nematoda</taxon>
        <taxon>Chromadorea</taxon>
        <taxon>Rhabditida</taxon>
        <taxon>Rhabditina</taxon>
        <taxon>Rhabditomorpha</taxon>
        <taxon>Rhabditoidea</taxon>
        <taxon>Rhabditidae</taxon>
        <taxon>Peloderinae</taxon>
        <taxon>Caenorhabditis</taxon>
    </lineage>
</organism>
<proteinExistence type="predicted"/>
<reference evidence="1 2" key="1">
    <citation type="submission" date="2019-12" db="EMBL/GenBank/DDBJ databases">
        <title>Chromosome-level assembly of the Caenorhabditis remanei genome.</title>
        <authorList>
            <person name="Teterina A.A."/>
            <person name="Willis J.H."/>
            <person name="Phillips P.C."/>
        </authorList>
    </citation>
    <scope>NUCLEOTIDE SEQUENCE [LARGE SCALE GENOMIC DNA]</scope>
    <source>
        <strain evidence="1 2">PX506</strain>
        <tissue evidence="1">Whole organism</tissue>
    </source>
</reference>
<dbReference type="KEGG" id="crq:GCK72_015965"/>
<accession>A0A6A5GVJ2</accession>
<comment type="caution">
    <text evidence="1">The sequence shown here is derived from an EMBL/GenBank/DDBJ whole genome shotgun (WGS) entry which is preliminary data.</text>
</comment>
<evidence type="ECO:0000313" key="2">
    <source>
        <dbReference type="Proteomes" id="UP000483820"/>
    </source>
</evidence>
<dbReference type="GeneID" id="9816358"/>
<dbReference type="RefSeq" id="XP_003098768.2">
    <property type="nucleotide sequence ID" value="XM_003098720.2"/>
</dbReference>
<dbReference type="EMBL" id="WUAV01000004">
    <property type="protein sequence ID" value="KAF1759498.1"/>
    <property type="molecule type" value="Genomic_DNA"/>
</dbReference>
<gene>
    <name evidence="1" type="ORF">GCK72_015965</name>
</gene>
<dbReference type="Proteomes" id="UP000483820">
    <property type="component" value="Chromosome IV"/>
</dbReference>
<protein>
    <submittedName>
        <fullName evidence="1">Uncharacterized protein</fullName>
    </submittedName>
</protein>
<name>A0A6A5GVJ2_CAERE</name>
<dbReference type="CTD" id="9816358"/>
<sequence>MAERRANPVSIGMTAMRELDKAKIRVVEQNDVLKAAEQFLATARQEMILLDENGTILEEKYNTVRQMINNFETGINRLNEPLNTHQYSIISRQLEEEKNMLLEKSSEICLILSEINVLLRLVLPNIPREKLLEIMDELMSLVSDIEETASSVLAAIRDHCNDSMTLEKTGKWGELTGKVYWTLTAIHLNLPSFNLSIIQNNLIHNLITHINSFYMPRWWVAFLEVVGKEKDVESFWSKVYKYRDELKVLTEQVEAILGYD</sequence>
<dbReference type="AlphaFoldDB" id="A0A6A5GVJ2"/>